<dbReference type="AlphaFoldDB" id="A0A1J5EGU1"/>
<dbReference type="InterPro" id="IPR040198">
    <property type="entry name" value="Fido_containing"/>
</dbReference>
<accession>A0A1J5EGU1</accession>
<protein>
    <submittedName>
        <fullName evidence="2">Uncharacterized protein</fullName>
    </submittedName>
</protein>
<dbReference type="PANTHER" id="PTHR13504">
    <property type="entry name" value="FIDO DOMAIN-CONTAINING PROTEIN DDB_G0283145"/>
    <property type="match status" value="1"/>
</dbReference>
<evidence type="ECO:0000256" key="1">
    <source>
        <dbReference type="PIRSR" id="PIRSR640198-3"/>
    </source>
</evidence>
<reference evidence="2 3" key="1">
    <citation type="journal article" date="2016" name="Environ. Microbiol.">
        <title>Genomic resolution of a cold subsurface aquifer community provides metabolic insights for novel microbes adapted to high CO concentrations.</title>
        <authorList>
            <person name="Probst A.J."/>
            <person name="Castelle C.J."/>
            <person name="Singh A."/>
            <person name="Brown C.T."/>
            <person name="Anantharaman K."/>
            <person name="Sharon I."/>
            <person name="Hug L.A."/>
            <person name="Burstein D."/>
            <person name="Emerson J.B."/>
            <person name="Thomas B.C."/>
            <person name="Banfield J.F."/>
        </authorList>
    </citation>
    <scope>NUCLEOTIDE SEQUENCE [LARGE SCALE GENOMIC DNA]</scope>
    <source>
        <strain evidence="2">CG2_30_40_21</strain>
    </source>
</reference>
<name>A0A1J5EGU1_9BACT</name>
<dbReference type="PANTHER" id="PTHR13504:SF38">
    <property type="entry name" value="FIDO DOMAIN-CONTAINING PROTEIN"/>
    <property type="match status" value="1"/>
</dbReference>
<evidence type="ECO:0000313" key="3">
    <source>
        <dbReference type="Proteomes" id="UP000183085"/>
    </source>
</evidence>
<comment type="caution">
    <text evidence="2">The sequence shown here is derived from an EMBL/GenBank/DDBJ whole genome shotgun (WGS) entry which is preliminary data.</text>
</comment>
<dbReference type="Proteomes" id="UP000183085">
    <property type="component" value="Unassembled WGS sequence"/>
</dbReference>
<sequence>MFEELAILKKKLDSYRPLDSNKMAAIGEKLRIEWTYNSNAIEGNTLSLSETAFFLREGLTSKGKPLSEYLETRNHAEAQEYYQALDMADKKDYTLIIEMIEREVTRTITLMLNVIEGRDAFSKEDLKRRLGIFEERIEKLDKDPIGKAVDEEKRRHCRERIYQFLEKLTKEMVEENKSEMVRFGVEDYLEQTSSYPLLTAAQEAQHYIKRYMSSVLQNIAQYLNSRNIIITEETRKAEETSILQLNLISQRKYIPQGILTFVILPTRFTIIIVFTINISGLEKDEEIFDTTQQVIDYIQGSVLWEDWDKKTLEDFFVKAFTEFLKQIELEIEKRRLREKRI</sequence>
<gene>
    <name evidence="2" type="ORF">AUJ95_02675</name>
</gene>
<proteinExistence type="predicted"/>
<dbReference type="EMBL" id="MNYI01000068">
    <property type="protein sequence ID" value="OIP41880.1"/>
    <property type="molecule type" value="Genomic_DNA"/>
</dbReference>
<dbReference type="InterPro" id="IPR036597">
    <property type="entry name" value="Fido-like_dom_sf"/>
</dbReference>
<dbReference type="STRING" id="1817895.AUJ95_02675"/>
<organism evidence="2 3">
    <name type="scientific">Candidatus Desantisbacteria bacterium CG2_30_40_21</name>
    <dbReference type="NCBI Taxonomy" id="1817895"/>
    <lineage>
        <taxon>Bacteria</taxon>
        <taxon>Candidatus Desantisiibacteriota</taxon>
    </lineage>
</organism>
<dbReference type="Gene3D" id="1.10.3290.10">
    <property type="entry name" value="Fido-like domain"/>
    <property type="match status" value="1"/>
</dbReference>
<evidence type="ECO:0000313" key="2">
    <source>
        <dbReference type="EMBL" id="OIP41880.1"/>
    </source>
</evidence>
<feature type="site" description="Important for autoinhibition of adenylyltransferase activity" evidence="1">
    <location>
        <position position="42"/>
    </location>
</feature>